<reference evidence="1" key="1">
    <citation type="journal article" date="2010" name="ISME J.">
        <title>Metagenome of the Mediterranean deep chlorophyll maximum studied by direct and fosmid library 454 pyrosequencing.</title>
        <authorList>
            <person name="Ghai R."/>
            <person name="Martin-Cuadrado A.B."/>
            <person name="Molto A.G."/>
            <person name="Heredia I.G."/>
            <person name="Cabrera R."/>
            <person name="Martin J."/>
            <person name="Verdu M."/>
            <person name="Deschamps P."/>
            <person name="Moreira D."/>
            <person name="Lopez-Garcia P."/>
            <person name="Mira A."/>
            <person name="Rodriguez-Valera F."/>
        </authorList>
    </citation>
    <scope>NUCLEOTIDE SEQUENCE</scope>
</reference>
<proteinExistence type="predicted"/>
<dbReference type="AlphaFoldDB" id="D6PBB0"/>
<dbReference type="GO" id="GO:0046872">
    <property type="term" value="F:metal ion binding"/>
    <property type="evidence" value="ECO:0007669"/>
    <property type="project" value="UniProtKB-ARBA"/>
</dbReference>
<dbReference type="InterPro" id="IPR008775">
    <property type="entry name" value="Phytyl_CoA_dOase-like"/>
</dbReference>
<sequence>MFWPVDLPGCSTWTPLEDVKENGGCLEVIDCSHLEGCEQPVDFMAEERWEFSNDSIRVKLPVNAGNTILLHSLTWHRSSPNSTSSDRPAHIGLWVHSGVRWRPDMVDWHPLNDHVEAKPGERLIGKMFPSWGKVEDINKPKEDIHQGTIRTNGISMFDASKILSGQMQSILNLEGSLSTLLKEEKNREKVARKTIKMGFVDNDDFDELISILERLYVCHAAYVLHRARNVFNATYADWWEIAGESWNQMGR</sequence>
<organism evidence="1">
    <name type="scientific">uncultured archaeon MedDCM-OCT-S04-C163</name>
    <dbReference type="NCBI Taxonomy" id="743086"/>
    <lineage>
        <taxon>Archaea</taxon>
        <taxon>environmental samples</taxon>
    </lineage>
</organism>
<dbReference type="SUPFAM" id="SSF51197">
    <property type="entry name" value="Clavaminate synthase-like"/>
    <property type="match status" value="1"/>
</dbReference>
<dbReference type="Gene3D" id="2.60.120.620">
    <property type="entry name" value="q2cbj1_9rhob like domain"/>
    <property type="match status" value="1"/>
</dbReference>
<name>D6PBB0_9ARCH</name>
<dbReference type="PANTHER" id="PTHR20883:SF48">
    <property type="entry name" value="ECTOINE DIOXYGENASE"/>
    <property type="match status" value="1"/>
</dbReference>
<evidence type="ECO:0000313" key="1">
    <source>
        <dbReference type="EMBL" id="ADD93011.1"/>
    </source>
</evidence>
<dbReference type="GO" id="GO:0016491">
    <property type="term" value="F:oxidoreductase activity"/>
    <property type="evidence" value="ECO:0007669"/>
    <property type="project" value="UniProtKB-ARBA"/>
</dbReference>
<evidence type="ECO:0008006" key="2">
    <source>
        <dbReference type="Google" id="ProtNLM"/>
    </source>
</evidence>
<accession>D6PBB0</accession>
<protein>
    <recommendedName>
        <fullName evidence="2">Phytanoyl-CoA dioxygenase</fullName>
    </recommendedName>
</protein>
<dbReference type="PANTHER" id="PTHR20883">
    <property type="entry name" value="PHYTANOYL-COA DIOXYGENASE DOMAIN CONTAINING 1"/>
    <property type="match status" value="1"/>
</dbReference>
<dbReference type="Pfam" id="PF05721">
    <property type="entry name" value="PhyH"/>
    <property type="match status" value="1"/>
</dbReference>
<dbReference type="EMBL" id="GU942960">
    <property type="protein sequence ID" value="ADD93011.1"/>
    <property type="molecule type" value="Genomic_DNA"/>
</dbReference>